<dbReference type="STRING" id="576137.A0A1L7WK96"/>
<dbReference type="PANTHER" id="PTHR18901">
    <property type="entry name" value="2-DEOXYGLUCOSE-6-PHOSPHATE PHOSPHATASE 2"/>
    <property type="match status" value="1"/>
</dbReference>
<organism evidence="1 2">
    <name type="scientific">Phialocephala subalpina</name>
    <dbReference type="NCBI Taxonomy" id="576137"/>
    <lineage>
        <taxon>Eukaryota</taxon>
        <taxon>Fungi</taxon>
        <taxon>Dikarya</taxon>
        <taxon>Ascomycota</taxon>
        <taxon>Pezizomycotina</taxon>
        <taxon>Leotiomycetes</taxon>
        <taxon>Helotiales</taxon>
        <taxon>Mollisiaceae</taxon>
        <taxon>Phialocephala</taxon>
        <taxon>Phialocephala fortinii species complex</taxon>
    </lineage>
</organism>
<keyword evidence="2" id="KW-1185">Reference proteome</keyword>
<dbReference type="InterPro" id="IPR036412">
    <property type="entry name" value="HAD-like_sf"/>
</dbReference>
<gene>
    <name evidence="1" type="ORF">PAC_03048</name>
</gene>
<dbReference type="PANTHER" id="PTHR18901:SF38">
    <property type="entry name" value="PSEUDOURIDINE-5'-PHOSPHATASE"/>
    <property type="match status" value="1"/>
</dbReference>
<dbReference type="AlphaFoldDB" id="A0A1L7WK96"/>
<dbReference type="Gene3D" id="1.10.150.240">
    <property type="entry name" value="Putative phosphatase, domain 2"/>
    <property type="match status" value="1"/>
</dbReference>
<reference evidence="1 2" key="1">
    <citation type="submission" date="2016-03" db="EMBL/GenBank/DDBJ databases">
        <authorList>
            <person name="Ploux O."/>
        </authorList>
    </citation>
    <scope>NUCLEOTIDE SEQUENCE [LARGE SCALE GENOMIC DNA]</scope>
    <source>
        <strain evidence="1 2">UAMH 11012</strain>
    </source>
</reference>
<sequence>MSFNMAKPRTDFPPIRACLFDMDGLLINTEDLYTLCHNILLSTYSSGPMDWVIKPQLQGRPAAESIRRLLQYFNLQNVDPVEYTKQLHKVQEQEFRKSEPLPGALKLLQDLKGGGKVHIALATSSARSHYLMKTQHLDHMFTLFPENRKILGDDPRIPKGRGKPCPDIYLLALKAINESLDEGEEPIRPEECLVFEDGVPGVVAGRRAGMRVVWVPHQELAKVLEGKEELVLAGKGDEEVPVKAEEFVGEVGDGWAEQRISLADFPYEKYGIVVKS</sequence>
<name>A0A1L7WK96_9HELO</name>
<dbReference type="EMBL" id="FJOG01000003">
    <property type="protein sequence ID" value="CZR53170.1"/>
    <property type="molecule type" value="Genomic_DNA"/>
</dbReference>
<dbReference type="SFLD" id="SFLDG01129">
    <property type="entry name" value="C1.5:_HAD__Beta-PGM__Phosphata"/>
    <property type="match status" value="1"/>
</dbReference>
<dbReference type="GO" id="GO:0016791">
    <property type="term" value="F:phosphatase activity"/>
    <property type="evidence" value="ECO:0007669"/>
    <property type="project" value="UniProtKB-ARBA"/>
</dbReference>
<dbReference type="SUPFAM" id="SSF56784">
    <property type="entry name" value="HAD-like"/>
    <property type="match status" value="1"/>
</dbReference>
<evidence type="ECO:0000313" key="2">
    <source>
        <dbReference type="Proteomes" id="UP000184330"/>
    </source>
</evidence>
<dbReference type="Pfam" id="PF00702">
    <property type="entry name" value="Hydrolase"/>
    <property type="match status" value="1"/>
</dbReference>
<dbReference type="InterPro" id="IPR006439">
    <property type="entry name" value="HAD-SF_hydro_IA"/>
</dbReference>
<dbReference type="NCBIfam" id="TIGR01509">
    <property type="entry name" value="HAD-SF-IA-v3"/>
    <property type="match status" value="1"/>
</dbReference>
<proteinExistence type="predicted"/>
<dbReference type="InterPro" id="IPR023214">
    <property type="entry name" value="HAD_sf"/>
</dbReference>
<dbReference type="Proteomes" id="UP000184330">
    <property type="component" value="Unassembled WGS sequence"/>
</dbReference>
<dbReference type="SFLD" id="SFLDS00003">
    <property type="entry name" value="Haloacid_Dehalogenase"/>
    <property type="match status" value="1"/>
</dbReference>
<dbReference type="Gene3D" id="3.40.50.1000">
    <property type="entry name" value="HAD superfamily/HAD-like"/>
    <property type="match status" value="1"/>
</dbReference>
<dbReference type="InterPro" id="IPR023198">
    <property type="entry name" value="PGP-like_dom2"/>
</dbReference>
<dbReference type="OrthoDB" id="40579at2759"/>
<dbReference type="FunFam" id="3.40.50.1000:FF:000131">
    <property type="entry name" value="HAD superfamily hydrolase, putative"/>
    <property type="match status" value="1"/>
</dbReference>
<evidence type="ECO:0000313" key="1">
    <source>
        <dbReference type="EMBL" id="CZR53170.1"/>
    </source>
</evidence>
<accession>A0A1L7WK96</accession>
<protein>
    <submittedName>
        <fullName evidence="1">Related to GS1 protein</fullName>
    </submittedName>
</protein>